<sequence length="66" mass="7497">MEIHKDISRCLLNPPPKGQVTGSNPVRDANEIRSNPKSSINSYRVFPNYGVIHQEHKTIRTNETPN</sequence>
<evidence type="ECO:0000313" key="2">
    <source>
        <dbReference type="EMBL" id="KTD43284.1"/>
    </source>
</evidence>
<evidence type="ECO:0000256" key="1">
    <source>
        <dbReference type="SAM" id="MobiDB-lite"/>
    </source>
</evidence>
<dbReference type="AlphaFoldDB" id="A0A378KUC6"/>
<gene>
    <name evidence="2" type="ORF">Lqua_3185</name>
    <name evidence="3" type="ORF">NCTC12376_01980</name>
</gene>
<protein>
    <submittedName>
        <fullName evidence="3">Uncharacterized protein</fullName>
    </submittedName>
</protein>
<evidence type="ECO:0000313" key="4">
    <source>
        <dbReference type="Proteomes" id="UP000054639"/>
    </source>
</evidence>
<organism evidence="3 5">
    <name type="scientific">Legionella quateirensis</name>
    <dbReference type="NCBI Taxonomy" id="45072"/>
    <lineage>
        <taxon>Bacteria</taxon>
        <taxon>Pseudomonadati</taxon>
        <taxon>Pseudomonadota</taxon>
        <taxon>Gammaproteobacteria</taxon>
        <taxon>Legionellales</taxon>
        <taxon>Legionellaceae</taxon>
        <taxon>Legionella</taxon>
    </lineage>
</organism>
<reference evidence="3 5" key="2">
    <citation type="submission" date="2018-06" db="EMBL/GenBank/DDBJ databases">
        <authorList>
            <consortium name="Pathogen Informatics"/>
            <person name="Doyle S."/>
        </authorList>
    </citation>
    <scope>NUCLEOTIDE SEQUENCE [LARGE SCALE GENOMIC DNA]</scope>
    <source>
        <strain evidence="3 5">NCTC12376</strain>
    </source>
</reference>
<feature type="region of interest" description="Disordered" evidence="1">
    <location>
        <begin position="1"/>
        <end position="39"/>
    </location>
</feature>
<proteinExistence type="predicted"/>
<dbReference type="Proteomes" id="UP000054639">
    <property type="component" value="Unassembled WGS sequence"/>
</dbReference>
<accession>A0A378KUC6</accession>
<keyword evidence="4" id="KW-1185">Reference proteome</keyword>
<dbReference type="EMBL" id="UGOW01000001">
    <property type="protein sequence ID" value="STY18163.1"/>
    <property type="molecule type" value="Genomic_DNA"/>
</dbReference>
<evidence type="ECO:0000313" key="5">
    <source>
        <dbReference type="Proteomes" id="UP000254230"/>
    </source>
</evidence>
<dbReference type="Proteomes" id="UP000254230">
    <property type="component" value="Unassembled WGS sequence"/>
</dbReference>
<evidence type="ECO:0000313" key="3">
    <source>
        <dbReference type="EMBL" id="STY18163.1"/>
    </source>
</evidence>
<dbReference type="EMBL" id="LNYR01000048">
    <property type="protein sequence ID" value="KTD43284.1"/>
    <property type="molecule type" value="Genomic_DNA"/>
</dbReference>
<name>A0A378KUC6_9GAMM</name>
<reference evidence="2 4" key="1">
    <citation type="submission" date="2015-11" db="EMBL/GenBank/DDBJ databases">
        <title>Genomic analysis of 38 Legionella species identifies large and diverse effector repertoires.</title>
        <authorList>
            <person name="Burstein D."/>
            <person name="Amaro F."/>
            <person name="Zusman T."/>
            <person name="Lifshitz Z."/>
            <person name="Cohen O."/>
            <person name="Gilbert J.A."/>
            <person name="Pupko T."/>
            <person name="Shuman H.A."/>
            <person name="Segal G."/>
        </authorList>
    </citation>
    <scope>NUCLEOTIDE SEQUENCE [LARGE SCALE GENOMIC DNA]</scope>
    <source>
        <strain evidence="2 4">ATCC 49507</strain>
    </source>
</reference>